<protein>
    <recommendedName>
        <fullName evidence="1">DUF1653 domain-containing protein</fullName>
    </recommendedName>
</protein>
<feature type="domain" description="DUF1653" evidence="1">
    <location>
        <begin position="6"/>
        <end position="66"/>
    </location>
</feature>
<dbReference type="InterPro" id="IPR023387">
    <property type="entry name" value="DUF1653-like_dom"/>
</dbReference>
<dbReference type="RefSeq" id="WP_096333330.1">
    <property type="nucleotide sequence ID" value="NZ_FOMX01000002.1"/>
</dbReference>
<reference evidence="3" key="1">
    <citation type="submission" date="2016-10" db="EMBL/GenBank/DDBJ databases">
        <authorList>
            <person name="Varghese N."/>
            <person name="Submissions S."/>
        </authorList>
    </citation>
    <scope>NUCLEOTIDE SEQUENCE [LARGE SCALE GENOMIC DNA]</scope>
    <source>
        <strain evidence="3">ATCC 25963</strain>
    </source>
</reference>
<keyword evidence="3" id="KW-1185">Reference proteome</keyword>
<dbReference type="Gene3D" id="2.30.30.320">
    <property type="entry name" value="DUF1653-like domain"/>
    <property type="match status" value="1"/>
</dbReference>
<organism evidence="2 3">
    <name type="scientific">Nannocystis exedens</name>
    <dbReference type="NCBI Taxonomy" id="54"/>
    <lineage>
        <taxon>Bacteria</taxon>
        <taxon>Pseudomonadati</taxon>
        <taxon>Myxococcota</taxon>
        <taxon>Polyangia</taxon>
        <taxon>Nannocystales</taxon>
        <taxon>Nannocystaceae</taxon>
        <taxon>Nannocystis</taxon>
    </lineage>
</organism>
<evidence type="ECO:0000313" key="2">
    <source>
        <dbReference type="EMBL" id="SFD49504.1"/>
    </source>
</evidence>
<proteinExistence type="predicted"/>
<dbReference type="Pfam" id="PF07866">
    <property type="entry name" value="DUF1653"/>
    <property type="match status" value="1"/>
</dbReference>
<sequence>MQIQPGIYRHYKGPEYRVFGVARHSETEEQMVFYQALYGDYGLWVRPLSMFLESVEVDGESVPRFSLIQAEPDQFMRSDESAVQSCPSARRP</sequence>
<dbReference type="OrthoDB" id="371169at2"/>
<name>A0A1I1SSS5_9BACT</name>
<dbReference type="AlphaFoldDB" id="A0A1I1SSS5"/>
<evidence type="ECO:0000313" key="3">
    <source>
        <dbReference type="Proteomes" id="UP000199400"/>
    </source>
</evidence>
<accession>A0A1I1SSS5</accession>
<dbReference type="EMBL" id="FOMX01000002">
    <property type="protein sequence ID" value="SFD49504.1"/>
    <property type="molecule type" value="Genomic_DNA"/>
</dbReference>
<gene>
    <name evidence="2" type="ORF">SAMN02745121_00244</name>
</gene>
<dbReference type="Proteomes" id="UP000199400">
    <property type="component" value="Unassembled WGS sequence"/>
</dbReference>
<evidence type="ECO:0000259" key="1">
    <source>
        <dbReference type="Pfam" id="PF07866"/>
    </source>
</evidence>
<dbReference type="InterPro" id="IPR037135">
    <property type="entry name" value="DUF1653-like_dom_sf"/>
</dbReference>